<feature type="domain" description="DUF1285" evidence="1">
    <location>
        <begin position="27"/>
        <end position="94"/>
    </location>
</feature>
<dbReference type="Gene3D" id="2.30.270.10">
    <property type="entry name" value="duf1285 protein"/>
    <property type="match status" value="1"/>
</dbReference>
<dbReference type="PIRSF" id="PIRSF029557">
    <property type="entry name" value="UCP029557"/>
    <property type="match status" value="1"/>
</dbReference>
<dbReference type="EMBL" id="WMEX01000004">
    <property type="protein sequence ID" value="MYL26764.1"/>
    <property type="molecule type" value="Genomic_DNA"/>
</dbReference>
<keyword evidence="4" id="KW-1185">Reference proteome</keyword>
<comment type="caution">
    <text evidence="3">The sequence shown here is derived from an EMBL/GenBank/DDBJ whole genome shotgun (WGS) entry which is preliminary data.</text>
</comment>
<dbReference type="OrthoDB" id="3078366at2"/>
<dbReference type="Pfam" id="PF21028">
    <property type="entry name" value="DUF1285_C"/>
    <property type="match status" value="1"/>
</dbReference>
<reference evidence="3 4" key="1">
    <citation type="submission" date="2019-11" db="EMBL/GenBank/DDBJ databases">
        <title>Genome sequences of 17 halophilic strains isolated from different environments.</title>
        <authorList>
            <person name="Furrow R.E."/>
        </authorList>
    </citation>
    <scope>NUCLEOTIDE SEQUENCE [LARGE SCALE GENOMIC DNA]</scope>
    <source>
        <strain evidence="3 4">22507_15_FS</strain>
    </source>
</reference>
<name>A0A9X4YBN7_9GAMM</name>
<proteinExistence type="predicted"/>
<organism evidence="3 4">
    <name type="scientific">Vreelandella halophila</name>
    <dbReference type="NCBI Taxonomy" id="86177"/>
    <lineage>
        <taxon>Bacteria</taxon>
        <taxon>Pseudomonadati</taxon>
        <taxon>Pseudomonadota</taxon>
        <taxon>Gammaproteobacteria</taxon>
        <taxon>Oceanospirillales</taxon>
        <taxon>Halomonadaceae</taxon>
        <taxon>Vreelandella</taxon>
    </lineage>
</organism>
<feature type="domain" description="DUF1285" evidence="2">
    <location>
        <begin position="95"/>
        <end position="189"/>
    </location>
</feature>
<accession>A0A9X4YBN7</accession>
<dbReference type="InterPro" id="IPR048342">
    <property type="entry name" value="DUF1285_C"/>
</dbReference>
<evidence type="ECO:0000259" key="2">
    <source>
        <dbReference type="Pfam" id="PF21028"/>
    </source>
</evidence>
<gene>
    <name evidence="3" type="ORF">GLW01_08150</name>
</gene>
<dbReference type="InterPro" id="IPR048341">
    <property type="entry name" value="DUF1285_N"/>
</dbReference>
<evidence type="ECO:0000313" key="3">
    <source>
        <dbReference type="EMBL" id="MYL26764.1"/>
    </source>
</evidence>
<dbReference type="Pfam" id="PF06938">
    <property type="entry name" value="DUF1285_N"/>
    <property type="match status" value="1"/>
</dbReference>
<dbReference type="AlphaFoldDB" id="A0A9X4YBN7"/>
<dbReference type="RefSeq" id="WP_151439521.1">
    <property type="nucleotide sequence ID" value="NZ_WMEX01000004.1"/>
</dbReference>
<dbReference type="InterPro" id="IPR023361">
    <property type="entry name" value="DUF1285_beta_roll_sf"/>
</dbReference>
<dbReference type="Proteomes" id="UP000460751">
    <property type="component" value="Unassembled WGS sequence"/>
</dbReference>
<sequence length="193" mass="22178">MGEPDSQAELARQFEHVAQYDTTGKGPPVDQWDPPFTDDLELFINRNGRWFYQGREIERLALRRLFASIMRRESDGYYYLLTPHEKYRIQVEDVPFLAHSVEQEGEGGGRVLWLHTDVEDRFPIGDSHPLIVRTDDKSGEPQPYVMVRRGLQARIERSAFYHLTELAEERAINGATHVGVVSQGSFFSLGRIG</sequence>
<protein>
    <submittedName>
        <fullName evidence="3">DUF1285 domain-containing protein</fullName>
    </submittedName>
</protein>
<evidence type="ECO:0000313" key="4">
    <source>
        <dbReference type="Proteomes" id="UP000460751"/>
    </source>
</evidence>
<dbReference type="InterPro" id="IPR010707">
    <property type="entry name" value="DUF1285"/>
</dbReference>
<evidence type="ECO:0000259" key="1">
    <source>
        <dbReference type="Pfam" id="PF06938"/>
    </source>
</evidence>
<dbReference type="Gene3D" id="3.10.540.10">
    <property type="entry name" value="duf1285 like domain"/>
    <property type="match status" value="1"/>
</dbReference>